<evidence type="ECO:0000313" key="1">
    <source>
        <dbReference type="EMBL" id="CAD2170691.1"/>
    </source>
</evidence>
<dbReference type="AlphaFoldDB" id="A0A6V7V8Y4"/>
<protein>
    <submittedName>
        <fullName evidence="1">Uncharacterized protein</fullName>
    </submittedName>
</protein>
<dbReference type="EMBL" id="CAJEWN010000172">
    <property type="protein sequence ID" value="CAD2170691.1"/>
    <property type="molecule type" value="Genomic_DNA"/>
</dbReference>
<sequence length="196" mass="23636">MYIKSFTTNDFKIPKFCSNFETKVFKMDYHSFDINETECSSYNNNTHLVRQFNFFQFSSSQVLETFRTIFTDSWSIVIQGTTIHLLRQHLNLTEMRMNKPIDSLKQALFDRLLQNGKFDLIFHKAQKHANKFIFHVPKNLRIVDEIQEDVPDDEDDIWKRIEELEQNIIFLRVKNKQIKKKQKNAKFYEEFLSTFD</sequence>
<evidence type="ECO:0000313" key="2">
    <source>
        <dbReference type="Proteomes" id="UP000580250"/>
    </source>
</evidence>
<accession>A0A6V7V8Y4</accession>
<name>A0A6V7V8Y4_MELEN</name>
<dbReference type="Proteomes" id="UP000580250">
    <property type="component" value="Unassembled WGS sequence"/>
</dbReference>
<gene>
    <name evidence="1" type="ORF">MENT_LOCUS22116</name>
</gene>
<comment type="caution">
    <text evidence="1">The sequence shown here is derived from an EMBL/GenBank/DDBJ whole genome shotgun (WGS) entry which is preliminary data.</text>
</comment>
<reference evidence="1 2" key="1">
    <citation type="submission" date="2020-08" db="EMBL/GenBank/DDBJ databases">
        <authorList>
            <person name="Koutsovoulos G."/>
            <person name="Danchin GJ E."/>
        </authorList>
    </citation>
    <scope>NUCLEOTIDE SEQUENCE [LARGE SCALE GENOMIC DNA]</scope>
</reference>
<proteinExistence type="predicted"/>
<organism evidence="1 2">
    <name type="scientific">Meloidogyne enterolobii</name>
    <name type="common">Root-knot nematode worm</name>
    <name type="synonym">Meloidogyne mayaguensis</name>
    <dbReference type="NCBI Taxonomy" id="390850"/>
    <lineage>
        <taxon>Eukaryota</taxon>
        <taxon>Metazoa</taxon>
        <taxon>Ecdysozoa</taxon>
        <taxon>Nematoda</taxon>
        <taxon>Chromadorea</taxon>
        <taxon>Rhabditida</taxon>
        <taxon>Tylenchina</taxon>
        <taxon>Tylenchomorpha</taxon>
        <taxon>Tylenchoidea</taxon>
        <taxon>Meloidogynidae</taxon>
        <taxon>Meloidogyninae</taxon>
        <taxon>Meloidogyne</taxon>
    </lineage>
</organism>